<organism evidence="1 2">
    <name type="scientific">Tanacetum coccineum</name>
    <dbReference type="NCBI Taxonomy" id="301880"/>
    <lineage>
        <taxon>Eukaryota</taxon>
        <taxon>Viridiplantae</taxon>
        <taxon>Streptophyta</taxon>
        <taxon>Embryophyta</taxon>
        <taxon>Tracheophyta</taxon>
        <taxon>Spermatophyta</taxon>
        <taxon>Magnoliopsida</taxon>
        <taxon>eudicotyledons</taxon>
        <taxon>Gunneridae</taxon>
        <taxon>Pentapetalae</taxon>
        <taxon>asterids</taxon>
        <taxon>campanulids</taxon>
        <taxon>Asterales</taxon>
        <taxon>Asteraceae</taxon>
        <taxon>Asteroideae</taxon>
        <taxon>Anthemideae</taxon>
        <taxon>Anthemidinae</taxon>
        <taxon>Tanacetum</taxon>
    </lineage>
</organism>
<reference evidence="1" key="1">
    <citation type="journal article" date="2022" name="Int. J. Mol. Sci.">
        <title>Draft Genome of Tanacetum Coccineum: Genomic Comparison of Closely Related Tanacetum-Family Plants.</title>
        <authorList>
            <person name="Yamashiro T."/>
            <person name="Shiraishi A."/>
            <person name="Nakayama K."/>
            <person name="Satake H."/>
        </authorList>
    </citation>
    <scope>NUCLEOTIDE SEQUENCE</scope>
</reference>
<dbReference type="Proteomes" id="UP001151760">
    <property type="component" value="Unassembled WGS sequence"/>
</dbReference>
<protein>
    <submittedName>
        <fullName evidence="1">Uncharacterized protein</fullName>
    </submittedName>
</protein>
<evidence type="ECO:0000313" key="1">
    <source>
        <dbReference type="EMBL" id="GJS84653.1"/>
    </source>
</evidence>
<reference evidence="1" key="2">
    <citation type="submission" date="2022-01" db="EMBL/GenBank/DDBJ databases">
        <authorList>
            <person name="Yamashiro T."/>
            <person name="Shiraishi A."/>
            <person name="Satake H."/>
            <person name="Nakayama K."/>
        </authorList>
    </citation>
    <scope>NUCLEOTIDE SEQUENCE</scope>
</reference>
<evidence type="ECO:0000313" key="2">
    <source>
        <dbReference type="Proteomes" id="UP001151760"/>
    </source>
</evidence>
<dbReference type="EMBL" id="BQNB010010991">
    <property type="protein sequence ID" value="GJS84653.1"/>
    <property type="molecule type" value="Genomic_DNA"/>
</dbReference>
<gene>
    <name evidence="1" type="ORF">Tco_0751194</name>
</gene>
<comment type="caution">
    <text evidence="1">The sequence shown here is derived from an EMBL/GenBank/DDBJ whole genome shotgun (WGS) entry which is preliminary data.</text>
</comment>
<keyword evidence="2" id="KW-1185">Reference proteome</keyword>
<name>A0ABQ4Z6Z9_9ASTR</name>
<sequence>MKILDNKLESLKILENKLESLKLQENQPEAGLVLFSIKKNYIRKCLRVAVKERIVEGFFGGRICYRRIGESICGVKGYKEGIGEYRATGGFGGIFWWEYRATGGIGESIWREYRATGGIGGSIGLQ</sequence>
<accession>A0ABQ4Z6Z9</accession>
<proteinExistence type="predicted"/>